<organism evidence="1 2">
    <name type="scientific">Colwellia maritima</name>
    <dbReference type="NCBI Taxonomy" id="2912588"/>
    <lineage>
        <taxon>Bacteria</taxon>
        <taxon>Pseudomonadati</taxon>
        <taxon>Pseudomonadota</taxon>
        <taxon>Gammaproteobacteria</taxon>
        <taxon>Alteromonadales</taxon>
        <taxon>Colwelliaceae</taxon>
        <taxon>Colwellia</taxon>
    </lineage>
</organism>
<gene>
    <name evidence="1" type="ORF">L3081_18735</name>
</gene>
<sequence length="80" mass="8907">MSIDELRSRVGVSKPTIIKILQGDGVVAIETYFEAASILGIPLFDSDDGRLSGRVKESEKLLSLLPSRIRKKEMKLDDNF</sequence>
<evidence type="ECO:0000313" key="1">
    <source>
        <dbReference type="EMBL" id="MCI2285058.1"/>
    </source>
</evidence>
<reference evidence="1" key="1">
    <citation type="submission" date="2022-01" db="EMBL/GenBank/DDBJ databases">
        <title>Colwellia maritima, isolated from seawater.</title>
        <authorList>
            <person name="Kristyanto S."/>
            <person name="Jung J."/>
            <person name="Jeon C.O."/>
        </authorList>
    </citation>
    <scope>NUCLEOTIDE SEQUENCE</scope>
    <source>
        <strain evidence="1">MSW7</strain>
    </source>
</reference>
<evidence type="ECO:0000313" key="2">
    <source>
        <dbReference type="Proteomes" id="UP001139646"/>
    </source>
</evidence>
<accession>A0ABS9X489</accession>
<comment type="caution">
    <text evidence="1">The sequence shown here is derived from an EMBL/GenBank/DDBJ whole genome shotgun (WGS) entry which is preliminary data.</text>
</comment>
<name>A0ABS9X489_9GAMM</name>
<dbReference type="Proteomes" id="UP001139646">
    <property type="component" value="Unassembled WGS sequence"/>
</dbReference>
<proteinExistence type="predicted"/>
<dbReference type="InterPro" id="IPR010982">
    <property type="entry name" value="Lambda_DNA-bd_dom_sf"/>
</dbReference>
<dbReference type="SUPFAM" id="SSF47413">
    <property type="entry name" value="lambda repressor-like DNA-binding domains"/>
    <property type="match status" value="1"/>
</dbReference>
<keyword evidence="2" id="KW-1185">Reference proteome</keyword>
<dbReference type="EMBL" id="JAKKSL010000004">
    <property type="protein sequence ID" value="MCI2285058.1"/>
    <property type="molecule type" value="Genomic_DNA"/>
</dbReference>
<protein>
    <submittedName>
        <fullName evidence="1">XRE family transcriptional regulator</fullName>
    </submittedName>
</protein>